<evidence type="ECO:0000313" key="1">
    <source>
        <dbReference type="EMBL" id="ELZ35107.1"/>
    </source>
</evidence>
<dbReference type="AlphaFoldDB" id="M0DK79"/>
<dbReference type="EMBL" id="AOIV01000002">
    <property type="protein sequence ID" value="ELZ35107.1"/>
    <property type="molecule type" value="Genomic_DNA"/>
</dbReference>
<proteinExistence type="predicted"/>
<protein>
    <submittedName>
        <fullName evidence="1">Uncharacterized protein</fullName>
    </submittedName>
</protein>
<accession>M0DK79</accession>
<dbReference type="PROSITE" id="PS51257">
    <property type="entry name" value="PROKAR_LIPOPROTEIN"/>
    <property type="match status" value="1"/>
</dbReference>
<keyword evidence="2" id="KW-1185">Reference proteome</keyword>
<organism evidence="1 2">
    <name type="scientific">Halogeometricum pallidum JCM 14848</name>
    <dbReference type="NCBI Taxonomy" id="1227487"/>
    <lineage>
        <taxon>Archaea</taxon>
        <taxon>Methanobacteriati</taxon>
        <taxon>Methanobacteriota</taxon>
        <taxon>Stenosarchaea group</taxon>
        <taxon>Halobacteria</taxon>
        <taxon>Halobacteriales</taxon>
        <taxon>Haloferacaceae</taxon>
        <taxon>Halogeometricum</taxon>
    </lineage>
</organism>
<gene>
    <name evidence="1" type="ORF">C474_00505</name>
</gene>
<name>M0DK79_HALPD</name>
<sequence>MSSQRSNSTGVNRSVVLVAVALSVLFAGCLGGLIGGDTVESREYPERPPTVDAETAGPYVAASEEVYRHNAIVEEETEELQEIVVCAGVKSVEERDDGYEVVVSVGFYYTFGDDESGQPTGIADGRPYEATYFVNETATERLDDTL</sequence>
<dbReference type="RefSeq" id="WP_008382890.1">
    <property type="nucleotide sequence ID" value="NZ_AOIV01000002.1"/>
</dbReference>
<evidence type="ECO:0000313" key="2">
    <source>
        <dbReference type="Proteomes" id="UP000011513"/>
    </source>
</evidence>
<dbReference type="Proteomes" id="UP000011513">
    <property type="component" value="Unassembled WGS sequence"/>
</dbReference>
<dbReference type="InParanoid" id="M0DK79"/>
<comment type="caution">
    <text evidence="1">The sequence shown here is derived from an EMBL/GenBank/DDBJ whole genome shotgun (WGS) entry which is preliminary data.</text>
</comment>
<reference evidence="1 2" key="1">
    <citation type="journal article" date="2014" name="PLoS Genet.">
        <title>Phylogenetically driven sequencing of extremely halophilic archaea reveals strategies for static and dynamic osmo-response.</title>
        <authorList>
            <person name="Becker E.A."/>
            <person name="Seitzer P.M."/>
            <person name="Tritt A."/>
            <person name="Larsen D."/>
            <person name="Krusor M."/>
            <person name="Yao A.I."/>
            <person name="Wu D."/>
            <person name="Madern D."/>
            <person name="Eisen J.A."/>
            <person name="Darling A.E."/>
            <person name="Facciotti M.T."/>
        </authorList>
    </citation>
    <scope>NUCLEOTIDE SEQUENCE [LARGE SCALE GENOMIC DNA]</scope>
    <source>
        <strain evidence="1 2">JCM 14848</strain>
    </source>
</reference>